<reference evidence="2 3" key="1">
    <citation type="journal article" date="2024" name="Front Chem Biol">
        <title>Unveiling the potential of Daldinia eschscholtzii MFLUCC 19-0629 through bioactivity and bioinformatics studies for enhanced sustainable agriculture production.</title>
        <authorList>
            <person name="Brooks S."/>
            <person name="Weaver J.A."/>
            <person name="Klomchit A."/>
            <person name="Alharthi S.A."/>
            <person name="Onlamun T."/>
            <person name="Nurani R."/>
            <person name="Vong T.K."/>
            <person name="Alberti F."/>
            <person name="Greco C."/>
        </authorList>
    </citation>
    <scope>NUCLEOTIDE SEQUENCE [LARGE SCALE GENOMIC DNA]</scope>
    <source>
        <strain evidence="2">MFLUCC 19-0629</strain>
    </source>
</reference>
<accession>A0AAX6MG64</accession>
<feature type="region of interest" description="Disordered" evidence="1">
    <location>
        <begin position="180"/>
        <end position="258"/>
    </location>
</feature>
<feature type="region of interest" description="Disordered" evidence="1">
    <location>
        <begin position="1"/>
        <end position="20"/>
    </location>
</feature>
<gene>
    <name evidence="2" type="ORF">Daesc_006221</name>
</gene>
<evidence type="ECO:0008006" key="4">
    <source>
        <dbReference type="Google" id="ProtNLM"/>
    </source>
</evidence>
<feature type="compositionally biased region" description="Basic and acidic residues" evidence="1">
    <location>
        <begin position="191"/>
        <end position="204"/>
    </location>
</feature>
<protein>
    <recommendedName>
        <fullName evidence="4">Transposase</fullName>
    </recommendedName>
</protein>
<comment type="caution">
    <text evidence="2">The sequence shown here is derived from an EMBL/GenBank/DDBJ whole genome shotgun (WGS) entry which is preliminary data.</text>
</comment>
<dbReference type="EMBL" id="JBANMG010000006">
    <property type="protein sequence ID" value="KAK6951698.1"/>
    <property type="molecule type" value="Genomic_DNA"/>
</dbReference>
<dbReference type="AlphaFoldDB" id="A0AAX6MG64"/>
<organism evidence="2 3">
    <name type="scientific">Daldinia eschscholtzii</name>
    <dbReference type="NCBI Taxonomy" id="292717"/>
    <lineage>
        <taxon>Eukaryota</taxon>
        <taxon>Fungi</taxon>
        <taxon>Dikarya</taxon>
        <taxon>Ascomycota</taxon>
        <taxon>Pezizomycotina</taxon>
        <taxon>Sordariomycetes</taxon>
        <taxon>Xylariomycetidae</taxon>
        <taxon>Xylariales</taxon>
        <taxon>Hypoxylaceae</taxon>
        <taxon>Daldinia</taxon>
    </lineage>
</organism>
<dbReference type="Proteomes" id="UP001369815">
    <property type="component" value="Unassembled WGS sequence"/>
</dbReference>
<name>A0AAX6MG64_9PEZI</name>
<proteinExistence type="predicted"/>
<evidence type="ECO:0000313" key="2">
    <source>
        <dbReference type="EMBL" id="KAK6951698.1"/>
    </source>
</evidence>
<sequence length="258" mass="29165">MGFNRLHVPGGVPRRTHQSREWERKGGLAVEVSRAVAYETFLNRVLLMARFIQENQPVPQALMDAFETARWRCFTVLRDSPTVEFVYQSIANRPELREHVNFDETTMMWDTPAFVYDIPTPIPHADRMQPRTTAYQTLPSNPDSIITFFTPRPTLMAGAPEPNIPGGVWGQKAVLNELSDDDELSTSDNSDVERRLPYGSKIEDGGADDLSSTESESPRTRLATSALLRDALRRAGSTRRPARTPRREVLSGRVARKR</sequence>
<keyword evidence="3" id="KW-1185">Reference proteome</keyword>
<evidence type="ECO:0000313" key="3">
    <source>
        <dbReference type="Proteomes" id="UP001369815"/>
    </source>
</evidence>
<evidence type="ECO:0000256" key="1">
    <source>
        <dbReference type="SAM" id="MobiDB-lite"/>
    </source>
</evidence>